<evidence type="ECO:0008006" key="4">
    <source>
        <dbReference type="Google" id="ProtNLM"/>
    </source>
</evidence>
<feature type="transmembrane region" description="Helical" evidence="1">
    <location>
        <begin position="207"/>
        <end position="227"/>
    </location>
</feature>
<feature type="transmembrane region" description="Helical" evidence="1">
    <location>
        <begin position="85"/>
        <end position="106"/>
    </location>
</feature>
<keyword evidence="1" id="KW-0812">Transmembrane</keyword>
<feature type="transmembrane region" description="Helical" evidence="1">
    <location>
        <begin position="257"/>
        <end position="277"/>
    </location>
</feature>
<dbReference type="EMBL" id="QXTF01000001">
    <property type="protein sequence ID" value="RIX32448.1"/>
    <property type="molecule type" value="Genomic_DNA"/>
</dbReference>
<feature type="transmembrane region" description="Helical" evidence="1">
    <location>
        <begin position="127"/>
        <end position="151"/>
    </location>
</feature>
<keyword evidence="3" id="KW-1185">Reference proteome</keyword>
<evidence type="ECO:0000256" key="1">
    <source>
        <dbReference type="SAM" id="Phobius"/>
    </source>
</evidence>
<dbReference type="AlphaFoldDB" id="A0A418Q3G4"/>
<keyword evidence="1" id="KW-0472">Membrane</keyword>
<comment type="caution">
    <text evidence="2">The sequence shown here is derived from an EMBL/GenBank/DDBJ whole genome shotgun (WGS) entry which is preliminary data.</text>
</comment>
<dbReference type="Proteomes" id="UP000285023">
    <property type="component" value="Unassembled WGS sequence"/>
</dbReference>
<protein>
    <recommendedName>
        <fullName evidence="4">Glycosyltransferase RgtA/B/C/D-like domain-containing protein</fullName>
    </recommendedName>
</protein>
<feature type="transmembrane region" description="Helical" evidence="1">
    <location>
        <begin position="339"/>
        <end position="362"/>
    </location>
</feature>
<evidence type="ECO:0000313" key="3">
    <source>
        <dbReference type="Proteomes" id="UP000285023"/>
    </source>
</evidence>
<sequence length="526" mass="59531">MRHADWWERRWFCAFLIIVSATPLLWPQTPPLVDVPGHMGRFRVQLDLDHSEHLQRYFEFNWALIGNLGVDLLVEFLGPLIGVELAVKLIVIAIPPLTVVGLMWIAREIHGRVPPTIMFAVPFIYGYPFNFGFINFSLSLAFALIAFGYWLRLANSAKLGLRAALFLPISCLLWITHAFGWGVLGLLAFSSELVRQRDEGSDWRSSLLRSVLAMSSLGLPLLLMLLWRTGAVAGETDQFFHILAKLFALVATLRDRWLIWDSFGVGAAVVLIGASIFDKRLERSRKLTIPTVILAVTFFIMPARVFGSAYADMRLAPLMFMTAVLAIRVRCDGLTGDRWLAWLGLAFMLLRLGGNTISFAIADLDARRWLTALAHIPKGSAVATLTGDYCSERWAMPRHTHLGSFVVIRREGFSNDQWQAAGAQLLRINYPKARYFVDDRSTFIYSDACIAHTEEISERPLEYDHSPKAALRAIPRDAFDFIWMIDPPDYKMRARPGLVPVWRTHDAILYRIDKTFVAPVRSPITD</sequence>
<gene>
    <name evidence="2" type="ORF">D3M59_05785</name>
</gene>
<feature type="transmembrane region" description="Helical" evidence="1">
    <location>
        <begin position="289"/>
        <end position="311"/>
    </location>
</feature>
<organism evidence="2 3">
    <name type="scientific">Sphingomonas edaphi</name>
    <dbReference type="NCBI Taxonomy" id="2315689"/>
    <lineage>
        <taxon>Bacteria</taxon>
        <taxon>Pseudomonadati</taxon>
        <taxon>Pseudomonadota</taxon>
        <taxon>Alphaproteobacteria</taxon>
        <taxon>Sphingomonadales</taxon>
        <taxon>Sphingomonadaceae</taxon>
        <taxon>Sphingomonas</taxon>
    </lineage>
</organism>
<name>A0A418Q3G4_9SPHN</name>
<accession>A0A418Q3G4</accession>
<reference evidence="2 3" key="1">
    <citation type="submission" date="2018-09" db="EMBL/GenBank/DDBJ databases">
        <title>Sphingomonas sp. DAC4.</title>
        <authorList>
            <person name="Seo T."/>
        </authorList>
    </citation>
    <scope>NUCLEOTIDE SEQUENCE [LARGE SCALE GENOMIC DNA]</scope>
    <source>
        <strain evidence="2 3">DAC4</strain>
    </source>
</reference>
<keyword evidence="1" id="KW-1133">Transmembrane helix</keyword>
<feature type="transmembrane region" description="Helical" evidence="1">
    <location>
        <begin position="163"/>
        <end position="187"/>
    </location>
</feature>
<evidence type="ECO:0000313" key="2">
    <source>
        <dbReference type="EMBL" id="RIX32448.1"/>
    </source>
</evidence>
<proteinExistence type="predicted"/>